<dbReference type="SUPFAM" id="SSF103515">
    <property type="entry name" value="Autotransporter"/>
    <property type="match status" value="1"/>
</dbReference>
<organism evidence="3 4">
    <name type="scientific">Acidocella aminolytica 101 = DSM 11237</name>
    <dbReference type="NCBI Taxonomy" id="1120923"/>
    <lineage>
        <taxon>Bacteria</taxon>
        <taxon>Pseudomonadati</taxon>
        <taxon>Pseudomonadota</taxon>
        <taxon>Alphaproteobacteria</taxon>
        <taxon>Acetobacterales</taxon>
        <taxon>Acidocellaceae</taxon>
        <taxon>Acidocella</taxon>
    </lineage>
</organism>
<feature type="region of interest" description="Disordered" evidence="1">
    <location>
        <begin position="837"/>
        <end position="869"/>
    </location>
</feature>
<name>A0A0D6PB50_9PROT</name>
<sequence>MTNYAGNGGGGGNGNSASLNWQSGSIQTNKQASRPSIGLFAYSIGGVGGAGGAASYGDTDYGGTGGVGGNSSNATVSMTGGSITVNEGNYNSYNAAVIALSEGGTGGAGGFSGDGVGADSGDGGQGGGAGAASASVDGTINYIGTGTGPGHAIYVESAGGQGGVGGSANALEGGAGGGGRAGAGNAASLTLGESGQMVAVTSSGKYANVAVVQSIGGGGGNGGVGNFLADGGTGATGGAGGNVSADFVNGSLVTNGAAASGLIAQSIGGGGGIGGDATGIAVGTALVVGGNGGLGGNGGNVTVQLGAKAIIGSLSTLGDNTVLAQSIGGAGGTGGSAVVRGIGAISLTIGGKGGNGGLAKNVQISNDGLVTSYGDHAAGLQAQSIGGGGGKGGAAVSFLGGILPTASIAIGGNGGDGGAAADATITNMGQVTTYGSDAYGILAQSIGGGGGSGGASAARVVSLAPGDSVPAVSFALGIGGQGGTGNTGGAASVTNSGIVTTAGEGAYALVAQSVGGGGGAGGDATAASYSGGAASNITVSFSTAIGGGGGKGAIGGLVGLDNTGLLLTYGADAYGAFAQSVGGGGTGGTGDATATANNADASFGAAISVGGNGGSGGTGGAVDAASSGGIFTTGDGADGMFAQSVGGGGGAAGGGTATANGDSLSISVGVGGSGGAGGDGGSVTASNAGAIVTRGTDADGLLAQSVGGGGGVAGKGGATAGGVTKVSNAGNLATILSQGLNLGASVTQPIAGIYAIANLASNAYDAANELYGIAAQAAGGPYEIGNATSIDVGVSVGGKGGAAGNGGTLKVDNTGEISTFGAQSDAVFAESVGGGGGKGGAASSTDSSSDDSRTQIAVGGGGNGGAGGNGGDVSVLNEAGASIETQGVLGFGILAQSVGGGGGSAGLAGTVSGSLASLSVGISGSNGSFGTGGNVDVTNDGSVTTTAKNGIGIFTQSIGGGGGLVRTMTTNETFNPAYVANNPQGRIGDVQGLSLSFRGSSNTTGNAGAVKVKDAGLITTTGRDAHAIVEQSIGGGGGAAIGGQVIAGQPTGGTSNGDASKVTVDTTAGAIISTAGDGAYGILVQSIGGGGGLGGDLANVSKVQQLAGGTNVVQAGTGSGGQITIGLTGTMLTTSGTFAPAIYAQSLGGGGGLVAENGTLYSGGAGGSGSGGDVSVTLVDSSISAIGVQSPGIVTQTNGAGGATVSIDARSSVTGGTINNANETSMAGAIYMQQGVGDTIINAGKIIGAGTVNPTAVLSDVAVQINNTGTITGAVDLGGSGSTFDNAIGGTFDPGTTINLGTDGSLVNAGKLYVGGAGTIGTTTLTGNLSNSGQIVFDADFAHGVGDALVVTGKANLTGQIKVDPVTIRNTTLRLASAAGGLKLDPALVAAPSATEIFTYRFTSDGTNLYATPVAQFTQAASGLGQAQQAVAKHLQTMFDAGQLFDAGYTAIASLASPQAYAATLYSLTGPALGGVVAERYMATNRFVSDVDGGCDTGGRSSCGWARIQGGSTSQGETSDTLGYDATYQMYETGGQTRISGRLYITGALAYEHSQLSDAYGYGHIRGDSVLEALGLRYSDGGLNIVGSVDGGYGWYTSNREVVAGAYTTVANAQPRLWNVGVDLYTSYRVSLGTRSFVKPFAELRGSEVHSSAFNEQSSSAFALSVESQGNLVMAGAFGASCGTTIDLNKHTQVKPFISAAAELSGGADWKSTARFMGDGTSLFTVRTKLPGAYGRFGIGVDLARGPNFDLVLSYDPEFGSNYTTQQGVARLTYRF</sequence>
<feature type="compositionally biased region" description="Gly residues" evidence="1">
    <location>
        <begin position="1"/>
        <end position="14"/>
    </location>
</feature>
<dbReference type="EMBL" id="BANC01000011">
    <property type="protein sequence ID" value="GAN78882.1"/>
    <property type="molecule type" value="Genomic_DNA"/>
</dbReference>
<feature type="compositionally biased region" description="Gly residues" evidence="1">
    <location>
        <begin position="858"/>
        <end position="869"/>
    </location>
</feature>
<evidence type="ECO:0000259" key="2">
    <source>
        <dbReference type="PROSITE" id="PS51208"/>
    </source>
</evidence>
<comment type="caution">
    <text evidence="3">The sequence shown here is derived from an EMBL/GenBank/DDBJ whole genome shotgun (WGS) entry which is preliminary data.</text>
</comment>
<dbReference type="STRING" id="1120923.SAMN02746095_01751"/>
<keyword evidence="4" id="KW-1185">Reference proteome</keyword>
<evidence type="ECO:0000256" key="1">
    <source>
        <dbReference type="SAM" id="MobiDB-lite"/>
    </source>
</evidence>
<gene>
    <name evidence="3" type="ORF">Aam_011_003</name>
</gene>
<proteinExistence type="predicted"/>
<evidence type="ECO:0000313" key="4">
    <source>
        <dbReference type="Proteomes" id="UP000032668"/>
    </source>
</evidence>
<dbReference type="Proteomes" id="UP000032668">
    <property type="component" value="Unassembled WGS sequence"/>
</dbReference>
<dbReference type="SMART" id="SM00869">
    <property type="entry name" value="Autotransporter"/>
    <property type="match status" value="1"/>
</dbReference>
<accession>A0A0D6PB50</accession>
<feature type="region of interest" description="Disordered" evidence="1">
    <location>
        <begin position="1"/>
        <end position="30"/>
    </location>
</feature>
<dbReference type="InterPro" id="IPR036709">
    <property type="entry name" value="Autotransporte_beta_dom_sf"/>
</dbReference>
<reference evidence="3 4" key="1">
    <citation type="submission" date="2012-11" db="EMBL/GenBank/DDBJ databases">
        <title>Whole genome sequence of Acidocella aminolytica 101 = DSM 11237.</title>
        <authorList>
            <person name="Azuma Y."/>
            <person name="Higashiura N."/>
            <person name="Hirakawa H."/>
            <person name="Matsushita K."/>
        </authorList>
    </citation>
    <scope>NUCLEOTIDE SEQUENCE [LARGE SCALE GENOMIC DNA]</scope>
    <source>
        <strain evidence="4">101 / DSM 11237</strain>
    </source>
</reference>
<feature type="domain" description="Autotransporter" evidence="2">
    <location>
        <begin position="1497"/>
        <end position="1776"/>
    </location>
</feature>
<evidence type="ECO:0000313" key="3">
    <source>
        <dbReference type="EMBL" id="GAN78882.1"/>
    </source>
</evidence>
<protein>
    <submittedName>
        <fullName evidence="3">Outer membrane autotransporter barrel domain protein</fullName>
    </submittedName>
</protein>
<dbReference type="InterPro" id="IPR005546">
    <property type="entry name" value="Autotransporte_beta"/>
</dbReference>
<dbReference type="PROSITE" id="PS51208">
    <property type="entry name" value="AUTOTRANSPORTER"/>
    <property type="match status" value="1"/>
</dbReference>
<feature type="compositionally biased region" description="Polar residues" evidence="1">
    <location>
        <begin position="16"/>
        <end position="30"/>
    </location>
</feature>